<proteinExistence type="predicted"/>
<dbReference type="EMBL" id="JARGYC010000076">
    <property type="protein sequence ID" value="MDF0603138.1"/>
    <property type="molecule type" value="Genomic_DNA"/>
</dbReference>
<accession>A0AAE3NRV4</accession>
<dbReference type="Proteomes" id="UP001220964">
    <property type="component" value="Unassembled WGS sequence"/>
</dbReference>
<dbReference type="RefSeq" id="WP_275569261.1">
    <property type="nucleotide sequence ID" value="NZ_JARGYC010000076.1"/>
</dbReference>
<dbReference type="SUPFAM" id="SSF53300">
    <property type="entry name" value="vWA-like"/>
    <property type="match status" value="1"/>
</dbReference>
<evidence type="ECO:0000313" key="2">
    <source>
        <dbReference type="Proteomes" id="UP001220964"/>
    </source>
</evidence>
<name>A0AAE3NRV4_9RHOB</name>
<evidence type="ECO:0000313" key="1">
    <source>
        <dbReference type="EMBL" id="MDF0603138.1"/>
    </source>
</evidence>
<keyword evidence="2" id="KW-1185">Reference proteome</keyword>
<dbReference type="InterPro" id="IPR036465">
    <property type="entry name" value="vWFA_dom_sf"/>
</dbReference>
<dbReference type="InterPro" id="IPR010607">
    <property type="entry name" value="DUF1194"/>
</dbReference>
<dbReference type="AlphaFoldDB" id="A0AAE3NRV4"/>
<reference evidence="1" key="1">
    <citation type="submission" date="2023-03" db="EMBL/GenBank/DDBJ databases">
        <title>Multiphase analysis and comparison of six strains from genera Psychromarinibacter, Lutimaribacter, and Maritimibacter, including a novel species: Psychromarinibacter sediminicola sp. nov.</title>
        <authorList>
            <person name="Wang Y.-H."/>
            <person name="Ye M.-Q."/>
            <person name="Du Z.-J."/>
        </authorList>
    </citation>
    <scope>NUCLEOTIDE SEQUENCE</scope>
    <source>
        <strain evidence="1">C21-152</strain>
    </source>
</reference>
<gene>
    <name evidence="1" type="ORF">P1J78_20525</name>
</gene>
<organism evidence="1 2">
    <name type="scientific">Psychromarinibacter sediminicola</name>
    <dbReference type="NCBI Taxonomy" id="3033385"/>
    <lineage>
        <taxon>Bacteria</taxon>
        <taxon>Pseudomonadati</taxon>
        <taxon>Pseudomonadota</taxon>
        <taxon>Alphaproteobacteria</taxon>
        <taxon>Rhodobacterales</taxon>
        <taxon>Paracoccaceae</taxon>
        <taxon>Psychromarinibacter</taxon>
    </lineage>
</organism>
<sequence length="235" mass="24804">MVGPLPLALAVSAGAALPAGAACRLALLLALDISSSVDDAEDRLQREGLAAALTAPEIVEVVLALPDRPVALSVFEWSGRYQQDVLLDWRLLETRDDIFAAASRIAGSRRSYTEFPTAIGYALGYAAALIEGAPVCDQVTIDVSGDGRNNEGFAPRLAYENFPLGGVTVNGLVIGGLEEGLPQYYRENVIKGPGAFVETAADFDGFERAMRRKLLREMEVRAVGALPRAAGDGGG</sequence>
<dbReference type="Pfam" id="PF06707">
    <property type="entry name" value="DUF1194"/>
    <property type="match status" value="1"/>
</dbReference>
<comment type="caution">
    <text evidence="1">The sequence shown here is derived from an EMBL/GenBank/DDBJ whole genome shotgun (WGS) entry which is preliminary data.</text>
</comment>
<protein>
    <submittedName>
        <fullName evidence="1">DUF1194 domain-containing protein</fullName>
    </submittedName>
</protein>